<dbReference type="PANTHER" id="PTHR40763">
    <property type="entry name" value="MEMBRANE PROTEIN-RELATED"/>
    <property type="match status" value="1"/>
</dbReference>
<keyword evidence="1" id="KW-1133">Transmembrane helix</keyword>
<evidence type="ECO:0000313" key="6">
    <source>
        <dbReference type="Proteomes" id="UP001321249"/>
    </source>
</evidence>
<keyword evidence="1" id="KW-0472">Membrane</keyword>
<feature type="transmembrane region" description="Helical" evidence="1">
    <location>
        <begin position="6"/>
        <end position="23"/>
    </location>
</feature>
<dbReference type="InterPro" id="IPR054331">
    <property type="entry name" value="LiaF_TM"/>
</dbReference>
<dbReference type="EMBL" id="WMBE01000002">
    <property type="protein sequence ID" value="MDG0866946.1"/>
    <property type="molecule type" value="Genomic_DNA"/>
</dbReference>
<evidence type="ECO:0000256" key="1">
    <source>
        <dbReference type="SAM" id="Phobius"/>
    </source>
</evidence>
<evidence type="ECO:0000313" key="4">
    <source>
        <dbReference type="EMBL" id="WFG38364.1"/>
    </source>
</evidence>
<dbReference type="EMBL" id="CP046147">
    <property type="protein sequence ID" value="WFG38364.1"/>
    <property type="molecule type" value="Genomic_DNA"/>
</dbReference>
<feature type="domain" description="LiaF transmembrane" evidence="2">
    <location>
        <begin position="7"/>
        <end position="102"/>
    </location>
</feature>
<protein>
    <recommendedName>
        <fullName evidence="2">LiaF transmembrane domain-containing protein</fullName>
    </recommendedName>
</protein>
<evidence type="ECO:0000259" key="2">
    <source>
        <dbReference type="Pfam" id="PF22570"/>
    </source>
</evidence>
<proteinExistence type="predicted"/>
<reference evidence="4" key="2">
    <citation type="journal article" date="2023" name="Nat. Commun.">
        <title>Cultivation of marine bacteria of the SAR202 clade.</title>
        <authorList>
            <person name="Lim Y."/>
            <person name="Seo J.H."/>
            <person name="Giovannoni S.J."/>
            <person name="Kang I."/>
            <person name="Cho J.C."/>
        </authorList>
    </citation>
    <scope>NUCLEOTIDE SEQUENCE</scope>
    <source>
        <strain evidence="4">JH1073</strain>
    </source>
</reference>
<dbReference type="Proteomes" id="UP001321249">
    <property type="component" value="Unassembled WGS sequence"/>
</dbReference>
<name>A0AAJ5ZBS2_9CHLR</name>
<dbReference type="RefSeq" id="WP_342824820.1">
    <property type="nucleotide sequence ID" value="NZ_CP046146.1"/>
</dbReference>
<feature type="transmembrane region" description="Helical" evidence="1">
    <location>
        <begin position="35"/>
        <end position="53"/>
    </location>
</feature>
<dbReference type="Proteomes" id="UP001219901">
    <property type="component" value="Chromosome"/>
</dbReference>
<organism evidence="4 5">
    <name type="scientific">Candidatus Lucifugimonas marina</name>
    <dbReference type="NCBI Taxonomy" id="3038979"/>
    <lineage>
        <taxon>Bacteria</taxon>
        <taxon>Bacillati</taxon>
        <taxon>Chloroflexota</taxon>
        <taxon>Dehalococcoidia</taxon>
        <taxon>SAR202 cluster</taxon>
        <taxon>Candidatus Lucifugimonadales</taxon>
        <taxon>Candidatus Lucifugimonadaceae</taxon>
        <taxon>Candidatus Lucifugimonas</taxon>
    </lineage>
</organism>
<gene>
    <name evidence="3" type="ORF">GKO46_07660</name>
    <name evidence="4" type="ORF">GKO48_01665</name>
</gene>
<reference evidence="5" key="3">
    <citation type="submission" date="2023-06" db="EMBL/GenBank/DDBJ databases">
        <title>Pangenomics reveal diversification of enzyme families and niche specialization in globally abundant SAR202 bacteria.</title>
        <authorList>
            <person name="Saw J.H.W."/>
        </authorList>
    </citation>
    <scope>NUCLEOTIDE SEQUENCE [LARGE SCALE GENOMIC DNA]</scope>
    <source>
        <strain evidence="5">JH1073</strain>
    </source>
</reference>
<reference evidence="5 6" key="1">
    <citation type="submission" date="2019-11" db="EMBL/GenBank/DDBJ databases">
        <authorList>
            <person name="Cho J.-C."/>
        </authorList>
    </citation>
    <scope>NUCLEOTIDE SEQUENCE [LARGE SCALE GENOMIC DNA]</scope>
    <source>
        <strain evidence="4 5">JH1073</strain>
        <strain evidence="3 6">JH702</strain>
    </source>
</reference>
<keyword evidence="1" id="KW-0812">Transmembrane</keyword>
<accession>A0AAJ5ZBS2</accession>
<feature type="transmembrane region" description="Helical" evidence="1">
    <location>
        <begin position="83"/>
        <end position="101"/>
    </location>
</feature>
<dbReference type="AlphaFoldDB" id="A0AAJ5ZBS2"/>
<evidence type="ECO:0000313" key="5">
    <source>
        <dbReference type="Proteomes" id="UP001219901"/>
    </source>
</evidence>
<keyword evidence="5" id="KW-1185">Reference proteome</keyword>
<sequence length="238" mass="25510">MKITGMIFGIIVIVIGAALLLDNLDVSGDYPIGDYWPVILIALGFLGWIGKGLRPELGNMVLMSLGGILLTQNLSDEYSFGDLWPALAIAIGISIVFAPHNRRRNKKKFKMRFAGGRGGGFHKRRQSSSSHDANEFFSGSERVVDGEYTGSTASVKLAGGSIDLTNATLPEEGALLELDVVLGGYKVRVPKDWSVEINADINMGEISDNRADHGGNTESGPTLRIGGRVFMGGVEISN</sequence>
<dbReference type="PANTHER" id="PTHR40763:SF5">
    <property type="entry name" value="MEMBRANE PROTEIN"/>
    <property type="match status" value="1"/>
</dbReference>
<evidence type="ECO:0000313" key="3">
    <source>
        <dbReference type="EMBL" id="MDG0866946.1"/>
    </source>
</evidence>
<dbReference type="Pfam" id="PF22570">
    <property type="entry name" value="LiaF-TM"/>
    <property type="match status" value="1"/>
</dbReference>